<dbReference type="PROSITE" id="PS50092">
    <property type="entry name" value="TSP1"/>
    <property type="match status" value="1"/>
</dbReference>
<dbReference type="InterPro" id="IPR051418">
    <property type="entry name" value="Spondin/Thrombospondin_T1"/>
</dbReference>
<keyword evidence="2" id="KW-1015">Disulfide bond</keyword>
<accession>A0ABQ9EUQ0</accession>
<organism evidence="5 6">
    <name type="scientific">Tegillarca granosa</name>
    <name type="common">Malaysian cockle</name>
    <name type="synonym">Anadara granosa</name>
    <dbReference type="NCBI Taxonomy" id="220873"/>
    <lineage>
        <taxon>Eukaryota</taxon>
        <taxon>Metazoa</taxon>
        <taxon>Spiralia</taxon>
        <taxon>Lophotrochozoa</taxon>
        <taxon>Mollusca</taxon>
        <taxon>Bivalvia</taxon>
        <taxon>Autobranchia</taxon>
        <taxon>Pteriomorphia</taxon>
        <taxon>Arcoida</taxon>
        <taxon>Arcoidea</taxon>
        <taxon>Arcidae</taxon>
        <taxon>Tegillarca</taxon>
    </lineage>
</organism>
<dbReference type="Pfam" id="PF19028">
    <property type="entry name" value="TSP1_spondin"/>
    <property type="match status" value="1"/>
</dbReference>
<evidence type="ECO:0000259" key="4">
    <source>
        <dbReference type="Pfam" id="PF19028"/>
    </source>
</evidence>
<dbReference type="InterPro" id="IPR036383">
    <property type="entry name" value="TSP1_rpt_sf"/>
</dbReference>
<dbReference type="PANTHER" id="PTHR11311">
    <property type="entry name" value="SPONDIN"/>
    <property type="match status" value="1"/>
</dbReference>
<dbReference type="SUPFAM" id="SSF82895">
    <property type="entry name" value="TSP-1 type 1 repeat"/>
    <property type="match status" value="1"/>
</dbReference>
<evidence type="ECO:0000313" key="6">
    <source>
        <dbReference type="Proteomes" id="UP001217089"/>
    </source>
</evidence>
<name>A0ABQ9EUQ0_TEGGR</name>
<dbReference type="InterPro" id="IPR000884">
    <property type="entry name" value="TSP1_rpt"/>
</dbReference>
<sequence length="337" mass="38110">MKFYDATISDVLCKSDNGTIHSIDTCLRYVGTMPKMSESCTVSCVADCTFTNWQSWSLCVGGCTGKRFRSRTLVSKLEFYLSHKSQTNNIDEDTAPSDCRNLAKHPQYEQEPCLCGELSPVVLGDWSECILEPLETDVRLPKHISRHAMRQTRNASNFDSTCGSGYRYKVIACKNDQNTIETALNCKVDDYDKELCMIPCPVDCVMSDWSEWTKCPSECGAGVQQRFRHIQRLPSAGGRRCPSLDGTSKDVQTRLCHPECTDYLWNVYDWSMCHMVNANGHTTGTASDHFCSRQDRPPNTRTCYMPCLGECVVSEWTEWTVCQQLSPFHISIGNIEE</sequence>
<dbReference type="EMBL" id="JARBDR010000793">
    <property type="protein sequence ID" value="KAJ8307033.1"/>
    <property type="molecule type" value="Genomic_DNA"/>
</dbReference>
<comment type="caution">
    <text evidence="5">The sequence shown here is derived from an EMBL/GenBank/DDBJ whole genome shotgun (WGS) entry which is preliminary data.</text>
</comment>
<keyword evidence="6" id="KW-1185">Reference proteome</keyword>
<proteinExistence type="predicted"/>
<dbReference type="PANTHER" id="PTHR11311:SF30">
    <property type="entry name" value="SPONDIN-LIKE TSP1 DOMAIN-CONTAINING PROTEIN"/>
    <property type="match status" value="1"/>
</dbReference>
<reference evidence="5 6" key="1">
    <citation type="submission" date="2022-12" db="EMBL/GenBank/DDBJ databases">
        <title>Chromosome-level genome of Tegillarca granosa.</title>
        <authorList>
            <person name="Kim J."/>
        </authorList>
    </citation>
    <scope>NUCLEOTIDE SEQUENCE [LARGE SCALE GENOMIC DNA]</scope>
    <source>
        <strain evidence="5">Teg-2019</strain>
        <tissue evidence="5">Adductor muscle</tissue>
    </source>
</reference>
<dbReference type="Proteomes" id="UP001217089">
    <property type="component" value="Unassembled WGS sequence"/>
</dbReference>
<dbReference type="Gene3D" id="2.20.100.10">
    <property type="entry name" value="Thrombospondin type-1 (TSP1) repeat"/>
    <property type="match status" value="1"/>
</dbReference>
<evidence type="ECO:0000256" key="2">
    <source>
        <dbReference type="ARBA" id="ARBA00023157"/>
    </source>
</evidence>
<gene>
    <name evidence="5" type="ORF">KUTeg_015117</name>
</gene>
<dbReference type="SMART" id="SM00209">
    <property type="entry name" value="TSP1"/>
    <property type="match status" value="2"/>
</dbReference>
<protein>
    <recommendedName>
        <fullName evidence="4">Spondin-like TSP1 domain-containing protein</fullName>
    </recommendedName>
</protein>
<dbReference type="InterPro" id="IPR044004">
    <property type="entry name" value="TSP1_spondin_dom"/>
</dbReference>
<evidence type="ECO:0000256" key="1">
    <source>
        <dbReference type="ARBA" id="ARBA00022729"/>
    </source>
</evidence>
<feature type="domain" description="Spondin-like TSP1" evidence="4">
    <location>
        <begin position="204"/>
        <end position="249"/>
    </location>
</feature>
<keyword evidence="1" id="KW-0732">Signal</keyword>
<evidence type="ECO:0000256" key="3">
    <source>
        <dbReference type="ARBA" id="ARBA00023180"/>
    </source>
</evidence>
<keyword evidence="3" id="KW-0325">Glycoprotein</keyword>
<evidence type="ECO:0000313" key="5">
    <source>
        <dbReference type="EMBL" id="KAJ8307033.1"/>
    </source>
</evidence>